<dbReference type="AlphaFoldDB" id="A0A182QW15"/>
<sequence>METMETSTHNIPSHRLSDGCRVKLSQISCYLCSAWMDEKDVEKHLQSCREHRTVCPNGCGSFIARKELQLHTNRCPEGFDDRTKLIPETNSNVPKAYHYPVPHGKCFATIQKLEKEFAIMKNLLTEQTVKYANAIDTIDQLKKEINMLKSAPNTKPSTPEVSCSNRQSLNVQVSDVDKMDYATLCNTLIETRVRLRRYREENLYTKRRLDELQQQLLSDTNANR</sequence>
<dbReference type="InterPro" id="IPR013083">
    <property type="entry name" value="Znf_RING/FYVE/PHD"/>
</dbReference>
<dbReference type="EnsemblMetazoa" id="AFAF018012-RA">
    <property type="protein sequence ID" value="AFAF018012-PA"/>
    <property type="gene ID" value="AFAF018012"/>
</dbReference>
<evidence type="ECO:0000313" key="2">
    <source>
        <dbReference type="EnsemblMetazoa" id="AFAF018012-PA"/>
    </source>
</evidence>
<dbReference type="SUPFAM" id="SSF49599">
    <property type="entry name" value="TRAF domain-like"/>
    <property type="match status" value="1"/>
</dbReference>
<evidence type="ECO:0000256" key="1">
    <source>
        <dbReference type="SAM" id="Coils"/>
    </source>
</evidence>
<keyword evidence="3" id="KW-1185">Reference proteome</keyword>
<keyword evidence="1" id="KW-0175">Coiled coil</keyword>
<dbReference type="EMBL" id="AXCN02002232">
    <property type="status" value="NOT_ANNOTATED_CDS"/>
    <property type="molecule type" value="Genomic_DNA"/>
</dbReference>
<evidence type="ECO:0000313" key="3">
    <source>
        <dbReference type="Proteomes" id="UP000075886"/>
    </source>
</evidence>
<reference evidence="3" key="1">
    <citation type="submission" date="2014-01" db="EMBL/GenBank/DDBJ databases">
        <title>The Genome Sequence of Anopheles farauti FAR1 (V2).</title>
        <authorList>
            <consortium name="The Broad Institute Genomics Platform"/>
            <person name="Neafsey D.E."/>
            <person name="Besansky N."/>
            <person name="Howell P."/>
            <person name="Walton C."/>
            <person name="Young S.K."/>
            <person name="Zeng Q."/>
            <person name="Gargeya S."/>
            <person name="Fitzgerald M."/>
            <person name="Haas B."/>
            <person name="Abouelleil A."/>
            <person name="Allen A.W."/>
            <person name="Alvarado L."/>
            <person name="Arachchi H.M."/>
            <person name="Berlin A.M."/>
            <person name="Chapman S.B."/>
            <person name="Gainer-Dewar J."/>
            <person name="Goldberg J."/>
            <person name="Griggs A."/>
            <person name="Gujja S."/>
            <person name="Hansen M."/>
            <person name="Howarth C."/>
            <person name="Imamovic A."/>
            <person name="Ireland A."/>
            <person name="Larimer J."/>
            <person name="McCowan C."/>
            <person name="Murphy C."/>
            <person name="Pearson M."/>
            <person name="Poon T.W."/>
            <person name="Priest M."/>
            <person name="Roberts A."/>
            <person name="Saif S."/>
            <person name="Shea T."/>
            <person name="Sisk P."/>
            <person name="Sykes S."/>
            <person name="Wortman J."/>
            <person name="Nusbaum C."/>
            <person name="Birren B."/>
        </authorList>
    </citation>
    <scope>NUCLEOTIDE SEQUENCE [LARGE SCALE GENOMIC DNA]</scope>
    <source>
        <strain evidence="3">FAR1</strain>
    </source>
</reference>
<reference evidence="2" key="2">
    <citation type="submission" date="2020-05" db="UniProtKB">
        <authorList>
            <consortium name="EnsemblMetazoa"/>
        </authorList>
    </citation>
    <scope>IDENTIFICATION</scope>
    <source>
        <strain evidence="2">FAR1</strain>
    </source>
</reference>
<feature type="coiled-coil region" evidence="1">
    <location>
        <begin position="110"/>
        <end position="151"/>
    </location>
</feature>
<organism evidence="2 3">
    <name type="scientific">Anopheles farauti</name>
    <dbReference type="NCBI Taxonomy" id="69004"/>
    <lineage>
        <taxon>Eukaryota</taxon>
        <taxon>Metazoa</taxon>
        <taxon>Ecdysozoa</taxon>
        <taxon>Arthropoda</taxon>
        <taxon>Hexapoda</taxon>
        <taxon>Insecta</taxon>
        <taxon>Pterygota</taxon>
        <taxon>Neoptera</taxon>
        <taxon>Endopterygota</taxon>
        <taxon>Diptera</taxon>
        <taxon>Nematocera</taxon>
        <taxon>Culicoidea</taxon>
        <taxon>Culicidae</taxon>
        <taxon>Anophelinae</taxon>
        <taxon>Anopheles</taxon>
    </lineage>
</organism>
<name>A0A182QW15_9DIPT</name>
<accession>A0A182QW15</accession>
<protein>
    <recommendedName>
        <fullName evidence="4">TRAF-type domain-containing protein</fullName>
    </recommendedName>
</protein>
<dbReference type="Proteomes" id="UP000075886">
    <property type="component" value="Unassembled WGS sequence"/>
</dbReference>
<dbReference type="STRING" id="69004.A0A182QW15"/>
<proteinExistence type="predicted"/>
<dbReference type="Gene3D" id="3.30.40.10">
    <property type="entry name" value="Zinc/RING finger domain, C3HC4 (zinc finger)"/>
    <property type="match status" value="1"/>
</dbReference>
<evidence type="ECO:0008006" key="4">
    <source>
        <dbReference type="Google" id="ProtNLM"/>
    </source>
</evidence>
<dbReference type="VEuPathDB" id="VectorBase:AFAF018012"/>